<dbReference type="RefSeq" id="WP_068709343.1">
    <property type="nucleotide sequence ID" value="NZ_LRIE01000079.1"/>
</dbReference>
<evidence type="ECO:0000256" key="4">
    <source>
        <dbReference type="ARBA" id="ARBA00022989"/>
    </source>
</evidence>
<dbReference type="InterPro" id="IPR018076">
    <property type="entry name" value="T2SS_GspF_dom"/>
</dbReference>
<feature type="transmembrane region" description="Helical" evidence="6">
    <location>
        <begin position="219"/>
        <end position="240"/>
    </location>
</feature>
<sequence length="286" mass="30545">MGVVVGLLLGAGLVCLWSSWWEPRPRAPRGADGWSVRTQDALVQAGLPGVSPRALAAGSVGAGLFVLVVGLALTRALPIAACFALFAALAPVAVVRSRARRRRTSLRDVWPEAVDHLASGVRAGLSLPEAVGQLGERGPVELREPFAQFAQDFRASGRFGDCLDALKMRLADPVADRIVEALRMTREVGGTDLGRLLRTLALFLREDARTRGELEARQSWTVSGARLAVAGPWVVLALLATRPETAQAYNSMQGVAVLGGGAVCSLVAYQLMRRIGRLPEEARVLR</sequence>
<dbReference type="STRING" id="43678.OJAG_28080"/>
<feature type="transmembrane region" description="Helical" evidence="6">
    <location>
        <begin position="252"/>
        <end position="272"/>
    </location>
</feature>
<gene>
    <name evidence="8" type="ORF">OJAG_28080</name>
</gene>
<dbReference type="EMBL" id="LRIE01000079">
    <property type="protein sequence ID" value="KZM34509.1"/>
    <property type="molecule type" value="Genomic_DNA"/>
</dbReference>
<dbReference type="PANTHER" id="PTHR35007">
    <property type="entry name" value="INTEGRAL MEMBRANE PROTEIN-RELATED"/>
    <property type="match status" value="1"/>
</dbReference>
<proteinExistence type="predicted"/>
<evidence type="ECO:0000313" key="9">
    <source>
        <dbReference type="Proteomes" id="UP000076447"/>
    </source>
</evidence>
<dbReference type="GO" id="GO:0005886">
    <property type="term" value="C:plasma membrane"/>
    <property type="evidence" value="ECO:0007669"/>
    <property type="project" value="UniProtKB-SubCell"/>
</dbReference>
<protein>
    <submittedName>
        <fullName evidence="8">Bacterial type II secretion system protein F domain protein</fullName>
    </submittedName>
</protein>
<keyword evidence="3 6" id="KW-0812">Transmembrane</keyword>
<feature type="transmembrane region" description="Helical" evidence="6">
    <location>
        <begin position="62"/>
        <end position="95"/>
    </location>
</feature>
<comment type="caution">
    <text evidence="8">The sequence shown here is derived from an EMBL/GenBank/DDBJ whole genome shotgun (WGS) entry which is preliminary data.</text>
</comment>
<dbReference type="Proteomes" id="UP000076447">
    <property type="component" value="Unassembled WGS sequence"/>
</dbReference>
<keyword evidence="2" id="KW-1003">Cell membrane</keyword>
<dbReference type="AlphaFoldDB" id="A0A163QTF6"/>
<name>A0A163QTF6_9CELL</name>
<evidence type="ECO:0000256" key="5">
    <source>
        <dbReference type="ARBA" id="ARBA00023136"/>
    </source>
</evidence>
<organism evidence="8 9">
    <name type="scientific">Oerskovia enterophila</name>
    <dbReference type="NCBI Taxonomy" id="43678"/>
    <lineage>
        <taxon>Bacteria</taxon>
        <taxon>Bacillati</taxon>
        <taxon>Actinomycetota</taxon>
        <taxon>Actinomycetes</taxon>
        <taxon>Micrococcales</taxon>
        <taxon>Cellulomonadaceae</taxon>
        <taxon>Oerskovia</taxon>
    </lineage>
</organism>
<keyword evidence="4 6" id="KW-1133">Transmembrane helix</keyword>
<dbReference type="OrthoDB" id="3217742at2"/>
<dbReference type="PATRIC" id="fig|43678.3.peg.2937"/>
<evidence type="ECO:0000256" key="3">
    <source>
        <dbReference type="ARBA" id="ARBA00022692"/>
    </source>
</evidence>
<evidence type="ECO:0000256" key="1">
    <source>
        <dbReference type="ARBA" id="ARBA00004651"/>
    </source>
</evidence>
<evidence type="ECO:0000313" key="8">
    <source>
        <dbReference type="EMBL" id="KZM34509.1"/>
    </source>
</evidence>
<accession>A0A163QTF6</accession>
<keyword evidence="5 6" id="KW-0472">Membrane</keyword>
<evidence type="ECO:0000256" key="6">
    <source>
        <dbReference type="SAM" id="Phobius"/>
    </source>
</evidence>
<reference evidence="8 9" key="1">
    <citation type="submission" date="2016-01" db="EMBL/GenBank/DDBJ databases">
        <title>Genome sequence of Oerskovia enterophila VJag, an agar and cellulose degrading bacterium.</title>
        <authorList>
            <person name="Poehlein A."/>
            <person name="Jag V."/>
            <person name="Bengelsdorf F."/>
            <person name="Duerre P."/>
            <person name="Daniel R."/>
        </authorList>
    </citation>
    <scope>NUCLEOTIDE SEQUENCE [LARGE SCALE GENOMIC DNA]</scope>
    <source>
        <strain evidence="8 9">VJag</strain>
    </source>
</reference>
<dbReference type="PANTHER" id="PTHR35007:SF2">
    <property type="entry name" value="PILUS ASSEMBLE PROTEIN"/>
    <property type="match status" value="1"/>
</dbReference>
<dbReference type="Pfam" id="PF00482">
    <property type="entry name" value="T2SSF"/>
    <property type="match status" value="1"/>
</dbReference>
<feature type="domain" description="Type II secretion system protein GspF" evidence="7">
    <location>
        <begin position="114"/>
        <end position="239"/>
    </location>
</feature>
<comment type="subcellular location">
    <subcellularLocation>
        <location evidence="1">Cell membrane</location>
        <topology evidence="1">Multi-pass membrane protein</topology>
    </subcellularLocation>
</comment>
<evidence type="ECO:0000259" key="7">
    <source>
        <dbReference type="Pfam" id="PF00482"/>
    </source>
</evidence>
<evidence type="ECO:0000256" key="2">
    <source>
        <dbReference type="ARBA" id="ARBA00022475"/>
    </source>
</evidence>